<organism evidence="8 9">
    <name type="scientific">Willisornis vidua</name>
    <name type="common">Xingu scale-backed antbird</name>
    <dbReference type="NCBI Taxonomy" id="1566151"/>
    <lineage>
        <taxon>Eukaryota</taxon>
        <taxon>Metazoa</taxon>
        <taxon>Chordata</taxon>
        <taxon>Craniata</taxon>
        <taxon>Vertebrata</taxon>
        <taxon>Euteleostomi</taxon>
        <taxon>Archelosauria</taxon>
        <taxon>Archosauria</taxon>
        <taxon>Dinosauria</taxon>
        <taxon>Saurischia</taxon>
        <taxon>Theropoda</taxon>
        <taxon>Coelurosauria</taxon>
        <taxon>Aves</taxon>
        <taxon>Neognathae</taxon>
        <taxon>Neoaves</taxon>
        <taxon>Telluraves</taxon>
        <taxon>Australaves</taxon>
        <taxon>Passeriformes</taxon>
        <taxon>Thamnophilidae</taxon>
        <taxon>Willisornis</taxon>
    </lineage>
</organism>
<comment type="catalytic activity">
    <reaction evidence="6">
        <text>tetracosanoate + ATP + CoA = tetracosanoyl-CoA + AMP + diphosphate</text>
        <dbReference type="Rhea" id="RHEA:33639"/>
        <dbReference type="ChEBI" id="CHEBI:30616"/>
        <dbReference type="ChEBI" id="CHEBI:31014"/>
        <dbReference type="ChEBI" id="CHEBI:33019"/>
        <dbReference type="ChEBI" id="CHEBI:57287"/>
        <dbReference type="ChEBI" id="CHEBI:65052"/>
        <dbReference type="ChEBI" id="CHEBI:456215"/>
    </reaction>
    <physiologicalReaction direction="left-to-right" evidence="6">
        <dbReference type="Rhea" id="RHEA:33640"/>
    </physiologicalReaction>
</comment>
<evidence type="ECO:0000259" key="7">
    <source>
        <dbReference type="Pfam" id="PF00501"/>
    </source>
</evidence>
<keyword evidence="3" id="KW-0443">Lipid metabolism</keyword>
<dbReference type="Pfam" id="PF00501">
    <property type="entry name" value="AMP-binding"/>
    <property type="match status" value="1"/>
</dbReference>
<proteinExistence type="inferred from homology"/>
<keyword evidence="2" id="KW-0436">Ligase</keyword>
<dbReference type="InterPro" id="IPR000873">
    <property type="entry name" value="AMP-dep_synth/lig_dom"/>
</dbReference>
<evidence type="ECO:0000256" key="1">
    <source>
        <dbReference type="ARBA" id="ARBA00006432"/>
    </source>
</evidence>
<dbReference type="SUPFAM" id="SSF56801">
    <property type="entry name" value="Acetyl-CoA synthetase-like"/>
    <property type="match status" value="1"/>
</dbReference>
<comment type="caution">
    <text evidence="8">The sequence shown here is derived from an EMBL/GenBank/DDBJ whole genome shotgun (WGS) entry which is preliminary data.</text>
</comment>
<dbReference type="InterPro" id="IPR020845">
    <property type="entry name" value="AMP-binding_CS"/>
</dbReference>
<evidence type="ECO:0000256" key="2">
    <source>
        <dbReference type="ARBA" id="ARBA00022598"/>
    </source>
</evidence>
<comment type="similarity">
    <text evidence="1">Belongs to the ATP-dependent AMP-binding enzyme family.</text>
</comment>
<name>A0ABQ9DY18_9PASS</name>
<gene>
    <name evidence="8" type="ORF">WISP_00121</name>
</gene>
<evidence type="ECO:0000313" key="9">
    <source>
        <dbReference type="Proteomes" id="UP001145742"/>
    </source>
</evidence>
<dbReference type="EMBL" id="WHWB01018422">
    <property type="protein sequence ID" value="KAJ7428722.1"/>
    <property type="molecule type" value="Genomic_DNA"/>
</dbReference>
<protein>
    <recommendedName>
        <fullName evidence="5">Long-chain-fatty-acid--CoA ligase</fullName>
    </recommendedName>
</protein>
<dbReference type="PANTHER" id="PTHR43107:SF7">
    <property type="entry name" value="LONG-CHAIN FATTY ACID TRANSPORT PROTEIN 1"/>
    <property type="match status" value="1"/>
</dbReference>
<evidence type="ECO:0000313" key="8">
    <source>
        <dbReference type="EMBL" id="KAJ7428722.1"/>
    </source>
</evidence>
<evidence type="ECO:0000256" key="6">
    <source>
        <dbReference type="ARBA" id="ARBA00048666"/>
    </source>
</evidence>
<evidence type="ECO:0000256" key="5">
    <source>
        <dbReference type="ARBA" id="ARBA00041297"/>
    </source>
</evidence>
<dbReference type="Proteomes" id="UP001145742">
    <property type="component" value="Unassembled WGS sequence"/>
</dbReference>
<reference evidence="8" key="1">
    <citation type="submission" date="2019-10" db="EMBL/GenBank/DDBJ databases">
        <authorList>
            <person name="Soares A.E.R."/>
            <person name="Aleixo A."/>
            <person name="Schneider P."/>
            <person name="Miyaki C.Y."/>
            <person name="Schneider M.P."/>
            <person name="Mello C."/>
            <person name="Vasconcelos A.T.R."/>
        </authorList>
    </citation>
    <scope>NUCLEOTIDE SEQUENCE</scope>
    <source>
        <tissue evidence="8">Muscle</tissue>
    </source>
</reference>
<dbReference type="Gene3D" id="3.40.50.980">
    <property type="match status" value="1"/>
</dbReference>
<evidence type="ECO:0000256" key="4">
    <source>
        <dbReference type="ARBA" id="ARBA00036527"/>
    </source>
</evidence>
<feature type="domain" description="AMP-dependent synthetase/ligase" evidence="7">
    <location>
        <begin position="44"/>
        <end position="82"/>
    </location>
</feature>
<sequence length="84" mass="9017">MLLPPAAVSEVDGMLGKNMEKFCSGESNPDLLPGDTKFLDPLLNSAPKSALTHIPEKGLDDRLFYIYTSGTTGMPKAAIVVHSR</sequence>
<dbReference type="PROSITE" id="PS00455">
    <property type="entry name" value="AMP_BINDING"/>
    <property type="match status" value="1"/>
</dbReference>
<evidence type="ECO:0000256" key="3">
    <source>
        <dbReference type="ARBA" id="ARBA00023098"/>
    </source>
</evidence>
<keyword evidence="9" id="KW-1185">Reference proteome</keyword>
<comment type="catalytic activity">
    <reaction evidence="4">
        <text>a very long-chain fatty acid + ATP + CoA = a very long-chain fatty acyl-CoA + AMP + diphosphate</text>
        <dbReference type="Rhea" id="RHEA:54536"/>
        <dbReference type="ChEBI" id="CHEBI:30616"/>
        <dbReference type="ChEBI" id="CHEBI:33019"/>
        <dbReference type="ChEBI" id="CHEBI:57287"/>
        <dbReference type="ChEBI" id="CHEBI:58950"/>
        <dbReference type="ChEBI" id="CHEBI:138261"/>
        <dbReference type="ChEBI" id="CHEBI:456215"/>
    </reaction>
    <physiologicalReaction direction="left-to-right" evidence="4">
        <dbReference type="Rhea" id="RHEA:54537"/>
    </physiologicalReaction>
</comment>
<dbReference type="PANTHER" id="PTHR43107">
    <property type="entry name" value="LONG-CHAIN FATTY ACID TRANSPORT PROTEIN"/>
    <property type="match status" value="1"/>
</dbReference>
<accession>A0ABQ9DY18</accession>